<sequence>MTQKFKHFSSIAATAIVLFATSCSKDDDPIPEENDNEVITTVQLRFKEQGTTNELLYAWKDADGAGGNAPVIDQIALQPGKSYDVSVSFLDEVNGEDITEEVSEENIDHRIYYVPSSTSNIQITNLDKDDNNVTLGLESVWTTTTASTGTVRVVLRHYPQGGKIETDLINDPKSSTDVDIQFNSKVE</sequence>
<reference evidence="1 2" key="1">
    <citation type="submission" date="2018-06" db="EMBL/GenBank/DDBJ databases">
        <authorList>
            <consortium name="Pathogen Informatics"/>
            <person name="Doyle S."/>
        </authorList>
    </citation>
    <scope>NUCLEOTIDE SEQUENCE [LARGE SCALE GENOMIC DNA]</scope>
    <source>
        <strain evidence="1 2">NCTC11388</strain>
    </source>
</reference>
<name>A0A380CJE0_SPHSI</name>
<evidence type="ECO:0000313" key="1">
    <source>
        <dbReference type="EMBL" id="SUJ20665.1"/>
    </source>
</evidence>
<gene>
    <name evidence="1" type="ORF">NCTC11388_03055</name>
</gene>
<protein>
    <recommendedName>
        <fullName evidence="3">Type 1 periplasmic binding fold superfamily protein</fullName>
    </recommendedName>
</protein>
<dbReference type="AlphaFoldDB" id="A0A380CJE0"/>
<dbReference type="EMBL" id="UGYW01000002">
    <property type="protein sequence ID" value="SUJ20665.1"/>
    <property type="molecule type" value="Genomic_DNA"/>
</dbReference>
<dbReference type="Proteomes" id="UP000254893">
    <property type="component" value="Unassembled WGS sequence"/>
</dbReference>
<evidence type="ECO:0000313" key="2">
    <source>
        <dbReference type="Proteomes" id="UP000254893"/>
    </source>
</evidence>
<proteinExistence type="predicted"/>
<dbReference type="RefSeq" id="WP_115170710.1">
    <property type="nucleotide sequence ID" value="NZ_JBPFRO010000003.1"/>
</dbReference>
<evidence type="ECO:0008006" key="3">
    <source>
        <dbReference type="Google" id="ProtNLM"/>
    </source>
</evidence>
<accession>A0A380CJE0</accession>
<organism evidence="1 2">
    <name type="scientific">Sphingobacterium spiritivorum</name>
    <name type="common">Flavobacterium spiritivorum</name>
    <dbReference type="NCBI Taxonomy" id="258"/>
    <lineage>
        <taxon>Bacteria</taxon>
        <taxon>Pseudomonadati</taxon>
        <taxon>Bacteroidota</taxon>
        <taxon>Sphingobacteriia</taxon>
        <taxon>Sphingobacteriales</taxon>
        <taxon>Sphingobacteriaceae</taxon>
        <taxon>Sphingobacterium</taxon>
    </lineage>
</organism>
<dbReference type="PROSITE" id="PS51257">
    <property type="entry name" value="PROKAR_LIPOPROTEIN"/>
    <property type="match status" value="1"/>
</dbReference>